<dbReference type="SUPFAM" id="SSF56935">
    <property type="entry name" value="Porins"/>
    <property type="match status" value="1"/>
</dbReference>
<reference evidence="2" key="1">
    <citation type="submission" date="2019-03" db="EMBL/GenBank/DDBJ databases">
        <title>Single cell metagenomics reveals metabolic interactions within the superorganism composed of flagellate Streblomastix strix and complex community of Bacteroidetes bacteria on its surface.</title>
        <authorList>
            <person name="Treitli S.C."/>
            <person name="Kolisko M."/>
            <person name="Husnik F."/>
            <person name="Keeling P."/>
            <person name="Hampl V."/>
        </authorList>
    </citation>
    <scope>NUCLEOTIDE SEQUENCE</scope>
    <source>
        <strain evidence="2">STM</strain>
    </source>
</reference>
<gene>
    <name evidence="1" type="ORF">EZS27_012988</name>
    <name evidence="2" type="ORF">EZS27_012992</name>
</gene>
<comment type="caution">
    <text evidence="2">The sequence shown here is derived from an EMBL/GenBank/DDBJ whole genome shotgun (WGS) entry which is preliminary data.</text>
</comment>
<dbReference type="EMBL" id="SNRY01000568">
    <property type="protein sequence ID" value="KAA6339050.1"/>
    <property type="molecule type" value="Genomic_DNA"/>
</dbReference>
<name>A0A5J4S0X0_9ZZZZ</name>
<evidence type="ECO:0008006" key="3">
    <source>
        <dbReference type="Google" id="ProtNLM"/>
    </source>
</evidence>
<sequence>MGEGITATSTNSDYSINLRGFVQTQTDTRSYESEENAYSRFRIRRARLRLNGYALNGKISYRFAADFSESLSSGDEANGILRDAYISYNPSANFSISIGQTSVDTDSREMTIGSNTLAFTDRSKLSSAFSTIREVGIFADGTFRVGNNSFLRPSLSITDGDGSYTTGKRYGGLKYGSRLNYLPLGKFREYGEFREVDIVREMSPKVSIGTAFSYNDGTSDRRGGRTSGDILYFDSNQQPILPSYSKLVVDFLFKYRGFSLLGEYAKTWASVPSDIVYRSRNDGSLANTFEGGVENYVKGRMMLGSGFNLDASYLFPQLYLIGFRYTHLIPDENSYMNNTLYFNRNNFYEISAAKFLSRSYAVKLQASFIYIDAGKGSRSILDNTMSGNETMLQFMMQVSF</sequence>
<dbReference type="Pfam" id="PF07396">
    <property type="entry name" value="Porin_O_P"/>
    <property type="match status" value="1"/>
</dbReference>
<proteinExistence type="predicted"/>
<organism evidence="2">
    <name type="scientific">termite gut metagenome</name>
    <dbReference type="NCBI Taxonomy" id="433724"/>
    <lineage>
        <taxon>unclassified sequences</taxon>
        <taxon>metagenomes</taxon>
        <taxon>organismal metagenomes</taxon>
    </lineage>
</organism>
<dbReference type="InterPro" id="IPR010870">
    <property type="entry name" value="Porin_O/P"/>
</dbReference>
<dbReference type="AlphaFoldDB" id="A0A5J4S0X0"/>
<evidence type="ECO:0000313" key="2">
    <source>
        <dbReference type="EMBL" id="KAA6339050.1"/>
    </source>
</evidence>
<dbReference type="InterPro" id="IPR023614">
    <property type="entry name" value="Porin_dom_sf"/>
</dbReference>
<dbReference type="EMBL" id="SNRY01000568">
    <property type="protein sequence ID" value="KAA6339046.1"/>
    <property type="molecule type" value="Genomic_DNA"/>
</dbReference>
<evidence type="ECO:0000313" key="1">
    <source>
        <dbReference type="EMBL" id="KAA6339046.1"/>
    </source>
</evidence>
<dbReference type="Gene3D" id="2.40.160.10">
    <property type="entry name" value="Porin"/>
    <property type="match status" value="1"/>
</dbReference>
<accession>A0A5J4S0X0</accession>
<protein>
    <recommendedName>
        <fullName evidence="3">Porin</fullName>
    </recommendedName>
</protein>